<dbReference type="InterPro" id="IPR002403">
    <property type="entry name" value="Cyt_P450_E_grp-IV"/>
</dbReference>
<keyword evidence="7 9" id="KW-0503">Monooxygenase</keyword>
<keyword evidence="3 8" id="KW-0349">Heme</keyword>
<dbReference type="InterPro" id="IPR017972">
    <property type="entry name" value="Cyt_P450_CS"/>
</dbReference>
<evidence type="ECO:0000256" key="6">
    <source>
        <dbReference type="ARBA" id="ARBA00023004"/>
    </source>
</evidence>
<feature type="binding site" description="axial binding residue" evidence="8">
    <location>
        <position position="480"/>
    </location>
    <ligand>
        <name>heme</name>
        <dbReference type="ChEBI" id="CHEBI:30413"/>
    </ligand>
    <ligandPart>
        <name>Fe</name>
        <dbReference type="ChEBI" id="CHEBI:18248"/>
    </ligandPart>
</feature>
<dbReference type="PANTHER" id="PTHR46206">
    <property type="entry name" value="CYTOCHROME P450"/>
    <property type="match status" value="1"/>
</dbReference>
<evidence type="ECO:0000256" key="10">
    <source>
        <dbReference type="SAM" id="Phobius"/>
    </source>
</evidence>
<dbReference type="InterPro" id="IPR001128">
    <property type="entry name" value="Cyt_P450"/>
</dbReference>
<comment type="similarity">
    <text evidence="2 9">Belongs to the cytochrome P450 family.</text>
</comment>
<evidence type="ECO:0000256" key="1">
    <source>
        <dbReference type="ARBA" id="ARBA00001971"/>
    </source>
</evidence>
<comment type="cofactor">
    <cofactor evidence="1 8">
        <name>heme</name>
        <dbReference type="ChEBI" id="CHEBI:30413"/>
    </cofactor>
</comment>
<dbReference type="Gene3D" id="1.10.630.10">
    <property type="entry name" value="Cytochrome P450"/>
    <property type="match status" value="1"/>
</dbReference>
<accession>A0A139ID46</accession>
<dbReference type="GO" id="GO:0005506">
    <property type="term" value="F:iron ion binding"/>
    <property type="evidence" value="ECO:0007669"/>
    <property type="project" value="InterPro"/>
</dbReference>
<evidence type="ECO:0000256" key="9">
    <source>
        <dbReference type="RuleBase" id="RU000461"/>
    </source>
</evidence>
<dbReference type="Proteomes" id="UP000073492">
    <property type="component" value="Unassembled WGS sequence"/>
</dbReference>
<keyword evidence="5 9" id="KW-0560">Oxidoreductase</keyword>
<gene>
    <name evidence="11" type="ORF">AC579_7484</name>
</gene>
<evidence type="ECO:0000313" key="12">
    <source>
        <dbReference type="Proteomes" id="UP000073492"/>
    </source>
</evidence>
<dbReference type="OrthoDB" id="1844152at2759"/>
<dbReference type="SUPFAM" id="SSF48264">
    <property type="entry name" value="Cytochrome P450"/>
    <property type="match status" value="1"/>
</dbReference>
<reference evidence="11 12" key="1">
    <citation type="submission" date="2015-07" db="EMBL/GenBank/DDBJ databases">
        <title>Comparative genomics of the Sigatoka disease complex on banana suggests a link between parallel evolutionary changes in Pseudocercospora fijiensis and Pseudocercospora eumusae and increased virulence on the banana host.</title>
        <authorList>
            <person name="Chang T.-C."/>
            <person name="Salvucci A."/>
            <person name="Crous P.W."/>
            <person name="Stergiopoulos I."/>
        </authorList>
    </citation>
    <scope>NUCLEOTIDE SEQUENCE [LARGE SCALE GENOMIC DNA]</scope>
    <source>
        <strain evidence="11 12">CBS 116634</strain>
    </source>
</reference>
<keyword evidence="6 8" id="KW-0408">Iron</keyword>
<keyword evidence="10" id="KW-1133">Transmembrane helix</keyword>
<evidence type="ECO:0000256" key="4">
    <source>
        <dbReference type="ARBA" id="ARBA00022723"/>
    </source>
</evidence>
<evidence type="ECO:0000256" key="8">
    <source>
        <dbReference type="PIRSR" id="PIRSR602403-1"/>
    </source>
</evidence>
<keyword evidence="4 8" id="KW-0479">Metal-binding</keyword>
<dbReference type="InterPro" id="IPR036396">
    <property type="entry name" value="Cyt_P450_sf"/>
</dbReference>
<dbReference type="PRINTS" id="PR00465">
    <property type="entry name" value="EP450IV"/>
</dbReference>
<evidence type="ECO:0000256" key="7">
    <source>
        <dbReference type="ARBA" id="ARBA00023033"/>
    </source>
</evidence>
<dbReference type="GO" id="GO:0016705">
    <property type="term" value="F:oxidoreductase activity, acting on paired donors, with incorporation or reduction of molecular oxygen"/>
    <property type="evidence" value="ECO:0007669"/>
    <property type="project" value="InterPro"/>
</dbReference>
<name>A0A139ID46_9PEZI</name>
<dbReference type="GO" id="GO:0020037">
    <property type="term" value="F:heme binding"/>
    <property type="evidence" value="ECO:0007669"/>
    <property type="project" value="InterPro"/>
</dbReference>
<dbReference type="AlphaFoldDB" id="A0A139ID46"/>
<organism evidence="11 12">
    <name type="scientific">Pseudocercospora musae</name>
    <dbReference type="NCBI Taxonomy" id="113226"/>
    <lineage>
        <taxon>Eukaryota</taxon>
        <taxon>Fungi</taxon>
        <taxon>Dikarya</taxon>
        <taxon>Ascomycota</taxon>
        <taxon>Pezizomycotina</taxon>
        <taxon>Dothideomycetes</taxon>
        <taxon>Dothideomycetidae</taxon>
        <taxon>Mycosphaerellales</taxon>
        <taxon>Mycosphaerellaceae</taxon>
        <taxon>Pseudocercospora</taxon>
    </lineage>
</organism>
<evidence type="ECO:0000313" key="11">
    <source>
        <dbReference type="EMBL" id="KXT12536.1"/>
    </source>
</evidence>
<dbReference type="PANTHER" id="PTHR46206:SF2">
    <property type="entry name" value="CYTOCHROME P450 MONOOXYGENASE AUSG-RELATED"/>
    <property type="match status" value="1"/>
</dbReference>
<proteinExistence type="inferred from homology"/>
<dbReference type="Pfam" id="PF00067">
    <property type="entry name" value="p450"/>
    <property type="match status" value="1"/>
</dbReference>
<feature type="transmembrane region" description="Helical" evidence="10">
    <location>
        <begin position="38"/>
        <end position="59"/>
    </location>
</feature>
<comment type="caution">
    <text evidence="11">The sequence shown here is derived from an EMBL/GenBank/DDBJ whole genome shotgun (WGS) entry which is preliminary data.</text>
</comment>
<protein>
    <recommendedName>
        <fullName evidence="13">Cytochrome P450</fullName>
    </recommendedName>
</protein>
<evidence type="ECO:0000256" key="2">
    <source>
        <dbReference type="ARBA" id="ARBA00010617"/>
    </source>
</evidence>
<keyword evidence="10" id="KW-0812">Transmembrane</keyword>
<dbReference type="PROSITE" id="PS00086">
    <property type="entry name" value="CYTOCHROME_P450"/>
    <property type="match status" value="1"/>
</dbReference>
<evidence type="ECO:0000256" key="5">
    <source>
        <dbReference type="ARBA" id="ARBA00023002"/>
    </source>
</evidence>
<evidence type="ECO:0000256" key="3">
    <source>
        <dbReference type="ARBA" id="ARBA00022617"/>
    </source>
</evidence>
<dbReference type="STRING" id="113226.A0A139ID46"/>
<keyword evidence="12" id="KW-1185">Reference proteome</keyword>
<dbReference type="CDD" id="cd11041">
    <property type="entry name" value="CYP503A1-like"/>
    <property type="match status" value="1"/>
</dbReference>
<dbReference type="EMBL" id="LFZO01000148">
    <property type="protein sequence ID" value="KXT12536.1"/>
    <property type="molecule type" value="Genomic_DNA"/>
</dbReference>
<keyword evidence="10" id="KW-0472">Membrane</keyword>
<dbReference type="GO" id="GO:0004497">
    <property type="term" value="F:monooxygenase activity"/>
    <property type="evidence" value="ECO:0007669"/>
    <property type="project" value="UniProtKB-KW"/>
</dbReference>
<evidence type="ECO:0008006" key="13">
    <source>
        <dbReference type="Google" id="ProtNLM"/>
    </source>
</evidence>
<sequence>MDTLTDLNSSGERLQLNEPSDAVHHILAQLTEAKAPNLGLYAAVVITVLLGAQVLQYVVSRLRRPRLPTINKFPWDPFGDKAKTQYLSHAKKLIQDGFKKFGETPFYLRMDVDKTVLLPPHYIEAVNKEDGLSFIAFTTTHFLSHFETFKGLDGTASAPGHFEEAVMKGLTRSLPRFTIPISKEMTGALNDTWGDSPEWHEVWLRGDVLKWVARLSARIFVGDPLASDETWLRISREYTSNLFGAVDKVKAYPRPLWWIVERFHPLARQAREDRRQAKQLLEPYIAARREEIARAEKEGRKPDVPDDSIEWFRTTAKGRPYKDVDIQLGLTNAAIHTTSDLIGQSVLNLCKYPDVMPHLRKEVIEVLQKYGWQKVALTEVRLLDSFLKETQRCKPVGMVFMARKATRNITLPGGLNIPKGTDTAVSSHKMWSPDIWGEDHDQFNAWRFVERRKQPQFQNSSLLVSTCPEFTAFGHGKHACPGRFFAANEVKIAMMHLLIKYDFKFNDPKDADWLEFGVTMLANPAAKIWVRARDAEIDLDAIEVREVED</sequence>